<sequence>MSKLFFDPMKHPEWIQPQTVEWYANLAIETGGYKHPWKSEFDEPRAEIIFADKIATYINEDTRMLDVGCGRGDFTSLFAHKAKEVVGIDVIEGYIASANNKKTGESVKFLVVDADKQLPFPDSFFDVVYTKKGPWLFHEGSQEGRRVIKSGGIVLGLYHCGTDGGLRNLFPGLYNPFPENYLDEVKVKFERQLSESGLEEAELVIFEEVEYLSRPEDVLHKKCFGQSEALKKMVWRECLNDVEEIFRQNATPRGLKVVNYHALMVGRAK</sequence>
<dbReference type="GO" id="GO:0008168">
    <property type="term" value="F:methyltransferase activity"/>
    <property type="evidence" value="ECO:0007669"/>
    <property type="project" value="UniProtKB-KW"/>
</dbReference>
<accession>A0ABW3DEF0</accession>
<feature type="domain" description="Methyltransferase type 11" evidence="1">
    <location>
        <begin position="65"/>
        <end position="155"/>
    </location>
</feature>
<dbReference type="InterPro" id="IPR029063">
    <property type="entry name" value="SAM-dependent_MTases_sf"/>
</dbReference>
<dbReference type="Gene3D" id="3.40.50.150">
    <property type="entry name" value="Vaccinia Virus protein VP39"/>
    <property type="match status" value="1"/>
</dbReference>
<protein>
    <submittedName>
        <fullName evidence="2">Class I SAM-dependent methyltransferase</fullName>
        <ecNumber evidence="2">2.1.1.-</ecNumber>
    </submittedName>
</protein>
<dbReference type="EMBL" id="JBHTIU010000088">
    <property type="protein sequence ID" value="MFD0871726.1"/>
    <property type="molecule type" value="Genomic_DNA"/>
</dbReference>
<evidence type="ECO:0000259" key="1">
    <source>
        <dbReference type="Pfam" id="PF08241"/>
    </source>
</evidence>
<keyword evidence="2" id="KW-0489">Methyltransferase</keyword>
<gene>
    <name evidence="2" type="ORF">ACFQ03_21585</name>
</gene>
<dbReference type="EC" id="2.1.1.-" evidence="2"/>
<dbReference type="PANTHER" id="PTHR43591">
    <property type="entry name" value="METHYLTRANSFERASE"/>
    <property type="match status" value="1"/>
</dbReference>
<organism evidence="2 3">
    <name type="scientific">Paenibacillus residui</name>
    <dbReference type="NCBI Taxonomy" id="629724"/>
    <lineage>
        <taxon>Bacteria</taxon>
        <taxon>Bacillati</taxon>
        <taxon>Bacillota</taxon>
        <taxon>Bacilli</taxon>
        <taxon>Bacillales</taxon>
        <taxon>Paenibacillaceae</taxon>
        <taxon>Paenibacillus</taxon>
    </lineage>
</organism>
<keyword evidence="2" id="KW-0808">Transferase</keyword>
<dbReference type="SUPFAM" id="SSF53335">
    <property type="entry name" value="S-adenosyl-L-methionine-dependent methyltransferases"/>
    <property type="match status" value="1"/>
</dbReference>
<dbReference type="CDD" id="cd02440">
    <property type="entry name" value="AdoMet_MTases"/>
    <property type="match status" value="1"/>
</dbReference>
<dbReference type="Proteomes" id="UP001597120">
    <property type="component" value="Unassembled WGS sequence"/>
</dbReference>
<evidence type="ECO:0000313" key="2">
    <source>
        <dbReference type="EMBL" id="MFD0871726.1"/>
    </source>
</evidence>
<evidence type="ECO:0000313" key="3">
    <source>
        <dbReference type="Proteomes" id="UP001597120"/>
    </source>
</evidence>
<keyword evidence="3" id="KW-1185">Reference proteome</keyword>
<dbReference type="Pfam" id="PF08241">
    <property type="entry name" value="Methyltransf_11"/>
    <property type="match status" value="1"/>
</dbReference>
<dbReference type="RefSeq" id="WP_379290901.1">
    <property type="nucleotide sequence ID" value="NZ_JBHTIU010000088.1"/>
</dbReference>
<reference evidence="3" key="1">
    <citation type="journal article" date="2019" name="Int. J. Syst. Evol. Microbiol.">
        <title>The Global Catalogue of Microorganisms (GCM) 10K type strain sequencing project: providing services to taxonomists for standard genome sequencing and annotation.</title>
        <authorList>
            <consortium name="The Broad Institute Genomics Platform"/>
            <consortium name="The Broad Institute Genome Sequencing Center for Infectious Disease"/>
            <person name="Wu L."/>
            <person name="Ma J."/>
        </authorList>
    </citation>
    <scope>NUCLEOTIDE SEQUENCE [LARGE SCALE GENOMIC DNA]</scope>
    <source>
        <strain evidence="3">CCUG 57263</strain>
    </source>
</reference>
<dbReference type="InterPro" id="IPR013216">
    <property type="entry name" value="Methyltransf_11"/>
</dbReference>
<dbReference type="GO" id="GO:0032259">
    <property type="term" value="P:methylation"/>
    <property type="evidence" value="ECO:0007669"/>
    <property type="project" value="UniProtKB-KW"/>
</dbReference>
<proteinExistence type="predicted"/>
<name>A0ABW3DEF0_9BACL</name>
<comment type="caution">
    <text evidence="2">The sequence shown here is derived from an EMBL/GenBank/DDBJ whole genome shotgun (WGS) entry which is preliminary data.</text>
</comment>